<name>A0A8X6RGD8_TRICX</name>
<evidence type="ECO:0000256" key="1">
    <source>
        <dbReference type="SAM" id="MobiDB-lite"/>
    </source>
</evidence>
<feature type="region of interest" description="Disordered" evidence="1">
    <location>
        <begin position="1"/>
        <end position="31"/>
    </location>
</feature>
<dbReference type="Proteomes" id="UP000887159">
    <property type="component" value="Unassembled WGS sequence"/>
</dbReference>
<evidence type="ECO:0000313" key="2">
    <source>
        <dbReference type="EMBL" id="GFX94508.1"/>
    </source>
</evidence>
<organism evidence="2 3">
    <name type="scientific">Trichonephila clavipes</name>
    <name type="common">Golden silk orbweaver</name>
    <name type="synonym">Nephila clavipes</name>
    <dbReference type="NCBI Taxonomy" id="2585209"/>
    <lineage>
        <taxon>Eukaryota</taxon>
        <taxon>Metazoa</taxon>
        <taxon>Ecdysozoa</taxon>
        <taxon>Arthropoda</taxon>
        <taxon>Chelicerata</taxon>
        <taxon>Arachnida</taxon>
        <taxon>Araneae</taxon>
        <taxon>Araneomorphae</taxon>
        <taxon>Entelegynae</taxon>
        <taxon>Araneoidea</taxon>
        <taxon>Nephilidae</taxon>
        <taxon>Trichonephila</taxon>
    </lineage>
</organism>
<accession>A0A8X6RGD8</accession>
<feature type="compositionally biased region" description="Basic and acidic residues" evidence="1">
    <location>
        <begin position="1"/>
        <end position="10"/>
    </location>
</feature>
<reference evidence="2" key="1">
    <citation type="submission" date="2020-08" db="EMBL/GenBank/DDBJ databases">
        <title>Multicomponent nature underlies the extraordinary mechanical properties of spider dragline silk.</title>
        <authorList>
            <person name="Kono N."/>
            <person name="Nakamura H."/>
            <person name="Mori M."/>
            <person name="Yoshida Y."/>
            <person name="Ohtoshi R."/>
            <person name="Malay A.D."/>
            <person name="Moran D.A.P."/>
            <person name="Tomita M."/>
            <person name="Numata K."/>
            <person name="Arakawa K."/>
        </authorList>
    </citation>
    <scope>NUCLEOTIDE SEQUENCE</scope>
</reference>
<evidence type="ECO:0000313" key="3">
    <source>
        <dbReference type="Proteomes" id="UP000887159"/>
    </source>
</evidence>
<protein>
    <submittedName>
        <fullName evidence="2">Uncharacterized protein</fullName>
    </submittedName>
</protein>
<sequence>MRQRTPERRNNSLPRNHSRNRSFSRSSESGCSYHRKFQERAKKCNSPSSYEKTNPATSNCNYLLAAAYFVAYSLKTNPTSLFSSILDLTSVFFQLRFLRKGMATIFHNYQPLMNLRSTFMIIEADFLYNFNISPDLRNRKLIDNATKLSTNCKLVSSEVHSIKLVSGFGSESTIAHCSPSDHTSCLGKRVQRLSSRGLETNFM</sequence>
<gene>
    <name evidence="2" type="ORF">TNCV_3087371</name>
</gene>
<comment type="caution">
    <text evidence="2">The sequence shown here is derived from an EMBL/GenBank/DDBJ whole genome shotgun (WGS) entry which is preliminary data.</text>
</comment>
<proteinExistence type="predicted"/>
<dbReference type="AlphaFoldDB" id="A0A8X6RGD8"/>
<dbReference type="EMBL" id="BMAU01021178">
    <property type="protein sequence ID" value="GFX94508.1"/>
    <property type="molecule type" value="Genomic_DNA"/>
</dbReference>
<keyword evidence="3" id="KW-1185">Reference proteome</keyword>